<accession>A0ABP7KHP2</accession>
<feature type="transmembrane region" description="Helical" evidence="8">
    <location>
        <begin position="336"/>
        <end position="354"/>
    </location>
</feature>
<evidence type="ECO:0000256" key="7">
    <source>
        <dbReference type="ARBA" id="ARBA00024033"/>
    </source>
</evidence>
<feature type="transmembrane region" description="Helical" evidence="8">
    <location>
        <begin position="134"/>
        <end position="152"/>
    </location>
</feature>
<dbReference type="InterPro" id="IPR018584">
    <property type="entry name" value="GT87"/>
</dbReference>
<name>A0ABP7KHP2_9MICO</name>
<protein>
    <recommendedName>
        <fullName evidence="11">DUF2029 domain-containing protein</fullName>
    </recommendedName>
</protein>
<evidence type="ECO:0000313" key="10">
    <source>
        <dbReference type="Proteomes" id="UP001501803"/>
    </source>
</evidence>
<dbReference type="EMBL" id="BAABCN010000004">
    <property type="protein sequence ID" value="GAA3877034.1"/>
    <property type="molecule type" value="Genomic_DNA"/>
</dbReference>
<feature type="transmembrane region" description="Helical" evidence="8">
    <location>
        <begin position="312"/>
        <end position="330"/>
    </location>
</feature>
<keyword evidence="6 8" id="KW-0472">Membrane</keyword>
<keyword evidence="3" id="KW-0808">Transferase</keyword>
<evidence type="ECO:0000256" key="8">
    <source>
        <dbReference type="SAM" id="Phobius"/>
    </source>
</evidence>
<comment type="caution">
    <text evidence="9">The sequence shown here is derived from an EMBL/GenBank/DDBJ whole genome shotgun (WGS) entry which is preliminary data.</text>
</comment>
<evidence type="ECO:0000256" key="4">
    <source>
        <dbReference type="ARBA" id="ARBA00022692"/>
    </source>
</evidence>
<gene>
    <name evidence="9" type="ORF">GCM10022381_19470</name>
</gene>
<feature type="transmembrane region" description="Helical" evidence="8">
    <location>
        <begin position="388"/>
        <end position="408"/>
    </location>
</feature>
<evidence type="ECO:0000256" key="3">
    <source>
        <dbReference type="ARBA" id="ARBA00022679"/>
    </source>
</evidence>
<feature type="transmembrane region" description="Helical" evidence="8">
    <location>
        <begin position="204"/>
        <end position="229"/>
    </location>
</feature>
<feature type="transmembrane region" description="Helical" evidence="8">
    <location>
        <begin position="73"/>
        <end position="96"/>
    </location>
</feature>
<feature type="transmembrane region" description="Helical" evidence="8">
    <location>
        <begin position="361"/>
        <end position="382"/>
    </location>
</feature>
<organism evidence="9 10">
    <name type="scientific">Leifsonia kafniensis</name>
    <dbReference type="NCBI Taxonomy" id="475957"/>
    <lineage>
        <taxon>Bacteria</taxon>
        <taxon>Bacillati</taxon>
        <taxon>Actinomycetota</taxon>
        <taxon>Actinomycetes</taxon>
        <taxon>Micrococcales</taxon>
        <taxon>Microbacteriaceae</taxon>
        <taxon>Leifsonia</taxon>
    </lineage>
</organism>
<feature type="transmembrane region" description="Helical" evidence="8">
    <location>
        <begin position="30"/>
        <end position="53"/>
    </location>
</feature>
<keyword evidence="10" id="KW-1185">Reference proteome</keyword>
<reference evidence="10" key="1">
    <citation type="journal article" date="2019" name="Int. J. Syst. Evol. Microbiol.">
        <title>The Global Catalogue of Microorganisms (GCM) 10K type strain sequencing project: providing services to taxonomists for standard genome sequencing and annotation.</title>
        <authorList>
            <consortium name="The Broad Institute Genomics Platform"/>
            <consortium name="The Broad Institute Genome Sequencing Center for Infectious Disease"/>
            <person name="Wu L."/>
            <person name="Ma J."/>
        </authorList>
    </citation>
    <scope>NUCLEOTIDE SEQUENCE [LARGE SCALE GENOMIC DNA]</scope>
    <source>
        <strain evidence="10">JCM 17021</strain>
    </source>
</reference>
<evidence type="ECO:0000256" key="1">
    <source>
        <dbReference type="ARBA" id="ARBA00004651"/>
    </source>
</evidence>
<evidence type="ECO:0008006" key="11">
    <source>
        <dbReference type="Google" id="ProtNLM"/>
    </source>
</evidence>
<evidence type="ECO:0000256" key="5">
    <source>
        <dbReference type="ARBA" id="ARBA00022989"/>
    </source>
</evidence>
<comment type="similarity">
    <text evidence="7">Belongs to the glycosyltransferase 87 family.</text>
</comment>
<dbReference type="Pfam" id="PF09594">
    <property type="entry name" value="GT87"/>
    <property type="match status" value="1"/>
</dbReference>
<keyword evidence="4 8" id="KW-0812">Transmembrane</keyword>
<evidence type="ECO:0000256" key="2">
    <source>
        <dbReference type="ARBA" id="ARBA00022475"/>
    </source>
</evidence>
<evidence type="ECO:0000256" key="6">
    <source>
        <dbReference type="ARBA" id="ARBA00023136"/>
    </source>
</evidence>
<keyword evidence="2" id="KW-1003">Cell membrane</keyword>
<comment type="subcellular location">
    <subcellularLocation>
        <location evidence="1">Cell membrane</location>
        <topology evidence="1">Multi-pass membrane protein</topology>
    </subcellularLocation>
</comment>
<feature type="transmembrane region" description="Helical" evidence="8">
    <location>
        <begin position="280"/>
        <end position="305"/>
    </location>
</feature>
<keyword evidence="5 8" id="KW-1133">Transmembrane helix</keyword>
<dbReference type="Proteomes" id="UP001501803">
    <property type="component" value="Unassembled WGS sequence"/>
</dbReference>
<dbReference type="RefSeq" id="WP_345065537.1">
    <property type="nucleotide sequence ID" value="NZ_BAABCN010000004.1"/>
</dbReference>
<feature type="transmembrane region" description="Helical" evidence="8">
    <location>
        <begin position="250"/>
        <end position="268"/>
    </location>
</feature>
<evidence type="ECO:0000313" key="9">
    <source>
        <dbReference type="EMBL" id="GAA3877034.1"/>
    </source>
</evidence>
<sequence>MSAFLEDVDRRVATTLTPERRAWLTRPRTLLIGFLLVHLIYFLALLPTIVVGGALGDLPLYRTWAEEGLNSQIWPGLTLPWVYPIGALAPITLAALGGPGLYLVFWFLMTMALNAGAIAALTDFGRRSSGYAAAWWWMLLCFVLSPVALLRLEGITAPLVIIALVLLARQPVIAAVLLTVATWIKVWPVAVLLAIVAVSRHRMSVIATAVVVSAGVVAGVWALDGLGYLTGFITMQSDRALQLEAPVSTPWVWLAALGSPGSFVYQNFAIATREVAGPGAAAAASAMTPLMILAISGVVALILLAKRRNADSAHLLLLGALALSSALVVFNKVGSPQYMLWIAPIIAVGVATDWQRWRIPAYLMLAIGVLTTLIFPVFYLPLIDGDPAALIVLTVRNAMLIVMLGWSVQRLWMLASGRATEPAVVAARVARSAVR</sequence>
<proteinExistence type="inferred from homology"/>